<dbReference type="EMBL" id="FOIR01000002">
    <property type="protein sequence ID" value="SEW21548.1"/>
    <property type="molecule type" value="Genomic_DNA"/>
</dbReference>
<evidence type="ECO:0000256" key="1">
    <source>
        <dbReference type="SAM" id="SignalP"/>
    </source>
</evidence>
<organism evidence="2 3">
    <name type="scientific">Roseivirga pacifica</name>
    <dbReference type="NCBI Taxonomy" id="1267423"/>
    <lineage>
        <taxon>Bacteria</taxon>
        <taxon>Pseudomonadati</taxon>
        <taxon>Bacteroidota</taxon>
        <taxon>Cytophagia</taxon>
        <taxon>Cytophagales</taxon>
        <taxon>Roseivirgaceae</taxon>
        <taxon>Roseivirga</taxon>
    </lineage>
</organism>
<dbReference type="InterPro" id="IPR026341">
    <property type="entry name" value="T9SS_type_B"/>
</dbReference>
<sequence length="362" mass="40470">MKGFSIAILLLICKAQLIAQTNFIVAGNTYFGSTGDVHITSVNTHLLNQGQVKMSAGAVHLSGDKELMIGGVGSTQFFNLSLSNTKKSYYLENDLKVESILEMRNGAFDLDNFNLYLGEAEGRITGETEMAYITATGQGEIVKPVMLTNPNELDAGNLGLTLTANHNFGYTEIRRGHDRQQLPASESIGRYYYMVPESFPDTEVTVGVDFLLREWYGPADQQFQIWTKDTNFWEALNIQNEKYNPGSHYSLSSTANNQFIWVTVGAEEPFEETLDEVPTAFTPNGDGKNDTFVIPWIYKYPTAIVMIFNRWGDKIYTTNDYANNAWDGTFKGKVLTPNSFYYTVSFPDKNKGSLKGNISIVK</sequence>
<dbReference type="Pfam" id="PF13585">
    <property type="entry name" value="CHU_C"/>
    <property type="match status" value="1"/>
</dbReference>
<dbReference type="NCBIfam" id="TIGR04131">
    <property type="entry name" value="Bac_Flav_CTERM"/>
    <property type="match status" value="1"/>
</dbReference>
<evidence type="ECO:0000313" key="2">
    <source>
        <dbReference type="EMBL" id="SEW21548.1"/>
    </source>
</evidence>
<dbReference type="OrthoDB" id="1097758at2"/>
<proteinExistence type="predicted"/>
<dbReference type="GeneID" id="99986698"/>
<feature type="chain" id="PRO_5011617680" evidence="1">
    <location>
        <begin position="20"/>
        <end position="362"/>
    </location>
</feature>
<evidence type="ECO:0000313" key="3">
    <source>
        <dbReference type="Proteomes" id="UP000199437"/>
    </source>
</evidence>
<dbReference type="STRING" id="1267423.SAMN05216290_1984"/>
<dbReference type="AlphaFoldDB" id="A0A1I0Q3T7"/>
<feature type="signal peptide" evidence="1">
    <location>
        <begin position="1"/>
        <end position="19"/>
    </location>
</feature>
<dbReference type="Proteomes" id="UP000199437">
    <property type="component" value="Unassembled WGS sequence"/>
</dbReference>
<gene>
    <name evidence="2" type="ORF">SAMN05216290_1984</name>
</gene>
<accession>A0A1I0Q3T7</accession>
<keyword evidence="1" id="KW-0732">Signal</keyword>
<keyword evidence="3" id="KW-1185">Reference proteome</keyword>
<name>A0A1I0Q3T7_9BACT</name>
<dbReference type="RefSeq" id="WP_090258426.1">
    <property type="nucleotide sequence ID" value="NZ_FOIR01000002.1"/>
</dbReference>
<reference evidence="3" key="1">
    <citation type="submission" date="2016-10" db="EMBL/GenBank/DDBJ databases">
        <authorList>
            <person name="Varghese N."/>
            <person name="Submissions S."/>
        </authorList>
    </citation>
    <scope>NUCLEOTIDE SEQUENCE [LARGE SCALE GENOMIC DNA]</scope>
    <source>
        <strain evidence="3">CGMCC 1.12402</strain>
    </source>
</reference>
<protein>
    <submittedName>
        <fullName evidence="2">Gliding motility-associated C-terminal domain-containing protein</fullName>
    </submittedName>
</protein>